<keyword evidence="8" id="KW-1185">Reference proteome</keyword>
<evidence type="ECO:0000313" key="7">
    <source>
        <dbReference type="EMBL" id="EPR78220.1"/>
    </source>
</evidence>
<dbReference type="OrthoDB" id="10266074at2759"/>
<keyword evidence="4" id="KW-0539">Nucleus</keyword>
<evidence type="ECO:0000256" key="2">
    <source>
        <dbReference type="ARBA" id="ARBA00023015"/>
    </source>
</evidence>
<name>S7W618_SPRLO</name>
<dbReference type="Pfam" id="PF02269">
    <property type="entry name" value="TFIID-18kDa"/>
    <property type="match status" value="1"/>
</dbReference>
<dbReference type="STRING" id="1358809.S7W618"/>
<dbReference type="Proteomes" id="UP000014978">
    <property type="component" value="Unassembled WGS sequence"/>
</dbReference>
<dbReference type="HOGENOM" id="CLU_076665_4_1_1"/>
<keyword evidence="7" id="KW-0648">Protein biosynthesis</keyword>
<reference evidence="8" key="1">
    <citation type="journal article" date="2013" name="PLoS Genet.">
        <title>The genome of Spraguea lophii and the basis of host-microsporidian interactions.</title>
        <authorList>
            <person name="Campbell S.E."/>
            <person name="Williams T.A."/>
            <person name="Yousuf A."/>
            <person name="Soanes D.M."/>
            <person name="Paszkiewicz K.H."/>
            <person name="Williams B.A.P."/>
        </authorList>
    </citation>
    <scope>NUCLEOTIDE SEQUENCE [LARGE SCALE GENOMIC DNA]</scope>
    <source>
        <strain evidence="8">42_110</strain>
    </source>
</reference>
<evidence type="ECO:0000256" key="5">
    <source>
        <dbReference type="ARBA" id="ARBA00038392"/>
    </source>
</evidence>
<dbReference type="GO" id="GO:0046982">
    <property type="term" value="F:protein heterodimerization activity"/>
    <property type="evidence" value="ECO:0007669"/>
    <property type="project" value="InterPro"/>
</dbReference>
<dbReference type="CDD" id="cd07978">
    <property type="entry name" value="HFD_TAF13"/>
    <property type="match status" value="1"/>
</dbReference>
<dbReference type="OMA" id="CERAMNV"/>
<dbReference type="InterPro" id="IPR009072">
    <property type="entry name" value="Histone-fold"/>
</dbReference>
<dbReference type="SUPFAM" id="SSF47113">
    <property type="entry name" value="Histone-fold"/>
    <property type="match status" value="1"/>
</dbReference>
<keyword evidence="2" id="KW-0805">Transcription regulation</keyword>
<comment type="caution">
    <text evidence="7">The sequence shown here is derived from an EMBL/GenBank/DDBJ whole genome shotgun (WGS) entry which is preliminary data.</text>
</comment>
<dbReference type="InParanoid" id="S7W618"/>
<gene>
    <name evidence="7" type="ORF">SLOPH_1970</name>
</gene>
<dbReference type="GO" id="GO:0005634">
    <property type="term" value="C:nucleus"/>
    <property type="evidence" value="ECO:0007669"/>
    <property type="project" value="UniProtKB-SubCell"/>
</dbReference>
<proteinExistence type="inferred from homology"/>
<protein>
    <recommendedName>
        <fullName evidence="6">Transcription initiation factor TFIID subunit 13</fullName>
    </recommendedName>
</protein>
<dbReference type="EMBL" id="ATCN01000935">
    <property type="protein sequence ID" value="EPR78220.1"/>
    <property type="molecule type" value="Genomic_DNA"/>
</dbReference>
<comment type="subcellular location">
    <subcellularLocation>
        <location evidence="1">Nucleus</location>
    </subcellularLocation>
</comment>
<evidence type="ECO:0000256" key="6">
    <source>
        <dbReference type="ARBA" id="ARBA00040136"/>
    </source>
</evidence>
<dbReference type="FunCoup" id="S7W618">
    <property type="interactions" value="42"/>
</dbReference>
<organism evidence="7 8">
    <name type="scientific">Spraguea lophii (strain 42_110)</name>
    <name type="common">Microsporidian parasite</name>
    <dbReference type="NCBI Taxonomy" id="1358809"/>
    <lineage>
        <taxon>Eukaryota</taxon>
        <taxon>Fungi</taxon>
        <taxon>Fungi incertae sedis</taxon>
        <taxon>Microsporidia</taxon>
        <taxon>Spragueidae</taxon>
        <taxon>Spraguea</taxon>
    </lineage>
</organism>
<evidence type="ECO:0000313" key="8">
    <source>
        <dbReference type="Proteomes" id="UP000014978"/>
    </source>
</evidence>
<dbReference type="GO" id="GO:0006366">
    <property type="term" value="P:transcription by RNA polymerase II"/>
    <property type="evidence" value="ECO:0007669"/>
    <property type="project" value="InterPro"/>
</dbReference>
<sequence>MKEQKKINLLKEIRLMMYGYGDVSTPRTDTAEVLQDYLLTYLQNVLIKTQNMAKIKGKTKTDDLLYVIKRDRRKYLRVKELLATNEELKDARKAFDYEEYEKD</sequence>
<accession>S7W618</accession>
<dbReference type="VEuPathDB" id="MicrosporidiaDB:SLOPH_1970"/>
<dbReference type="Gene3D" id="1.10.20.10">
    <property type="entry name" value="Histone, subunit A"/>
    <property type="match status" value="1"/>
</dbReference>
<dbReference type="GO" id="GO:0003743">
    <property type="term" value="F:translation initiation factor activity"/>
    <property type="evidence" value="ECO:0007669"/>
    <property type="project" value="UniProtKB-KW"/>
</dbReference>
<keyword evidence="7" id="KW-0396">Initiation factor</keyword>
<evidence type="ECO:0000256" key="3">
    <source>
        <dbReference type="ARBA" id="ARBA00023163"/>
    </source>
</evidence>
<evidence type="ECO:0000256" key="4">
    <source>
        <dbReference type="ARBA" id="ARBA00023242"/>
    </source>
</evidence>
<dbReference type="PANTHER" id="PTHR11380:SF5">
    <property type="entry name" value="TRANSCRIPTION INITIATION FACTOR TFIID SUBUNIT 13"/>
    <property type="match status" value="1"/>
</dbReference>
<keyword evidence="3" id="KW-0804">Transcription</keyword>
<dbReference type="InterPro" id="IPR003195">
    <property type="entry name" value="TFIID_TAF13"/>
</dbReference>
<dbReference type="AlphaFoldDB" id="S7W618"/>
<evidence type="ECO:0000256" key="1">
    <source>
        <dbReference type="ARBA" id="ARBA00004123"/>
    </source>
</evidence>
<comment type="similarity">
    <text evidence="5">Belongs to the TAF13 family.</text>
</comment>
<dbReference type="PANTHER" id="PTHR11380">
    <property type="entry name" value="TRANSCRIPTION INITIATION FACTOR TFIID/SUPT3-RELATED"/>
    <property type="match status" value="1"/>
</dbReference>